<gene>
    <name evidence="2" type="primary">OEC99</name>
</gene>
<dbReference type="EMBL" id="KM220886">
    <property type="protein sequence ID" value="AIN81229.1"/>
    <property type="molecule type" value="mRNA"/>
</dbReference>
<dbReference type="AlphaFoldDB" id="A0A088QFA2"/>
<feature type="non-terminal residue" evidence="2">
    <location>
        <position position="1"/>
    </location>
</feature>
<accession>A0A088QFA2</accession>
<proteinExistence type="evidence at transcript level"/>
<evidence type="ECO:0000313" key="2">
    <source>
        <dbReference type="EMBL" id="AIN81229.1"/>
    </source>
</evidence>
<protein>
    <submittedName>
        <fullName evidence="2">Effector protein OEC99</fullName>
    </submittedName>
</protein>
<organism evidence="2">
    <name type="scientific">Golovinomyces orontii</name>
    <dbReference type="NCBI Taxonomy" id="62715"/>
    <lineage>
        <taxon>Eukaryota</taxon>
        <taxon>Fungi</taxon>
        <taxon>Dikarya</taxon>
        <taxon>Ascomycota</taxon>
        <taxon>Pezizomycotina</taxon>
        <taxon>Leotiomycetes</taxon>
        <taxon>Erysiphales</taxon>
        <taxon>Erysiphaceae</taxon>
        <taxon>Golovinomyces</taxon>
    </lineage>
</organism>
<feature type="region of interest" description="Disordered" evidence="1">
    <location>
        <begin position="1"/>
        <end position="22"/>
    </location>
</feature>
<reference evidence="2" key="1">
    <citation type="journal article" date="2014" name="Cell Host Microbe">
        <title>Convergent targeting of a common host protein-network by pathogen effectors from three kingdoms of life.</title>
        <authorList>
            <person name="Wessling R."/>
            <person name="Epple P.M."/>
            <person name="Altmann S."/>
            <person name="He Y."/>
            <person name="Yang L."/>
            <person name="McDonald N."/>
            <person name="Wiley K."/>
            <person name="Bader K.C."/>
            <person name="Glaesser C."/>
            <person name="Mukhtar M.S."/>
            <person name="Haigis S."/>
            <person name="Ghamsari L."/>
            <person name="Stephens A.E."/>
            <person name="Ecker J.R."/>
            <person name="Vidal M."/>
            <person name="Jones J.D.G."/>
            <person name="Mayer K.F.X."/>
            <person name="Ver Loren van Themaat E."/>
            <person name="Schulze-Lefert P."/>
            <person name="Dangl J.L."/>
            <person name="Panstruga R."/>
            <person name="Braun P."/>
        </authorList>
    </citation>
    <scope>NUCLEOTIDE SEQUENCE</scope>
</reference>
<evidence type="ECO:0000256" key="1">
    <source>
        <dbReference type="SAM" id="MobiDB-lite"/>
    </source>
</evidence>
<sequence length="56" mass="6223">MASMSNRKHFYSDSDSDNDNDIDIGNGNDDYCGDRCLNDSNCFGFCNKCKDGRCAP</sequence>
<name>A0A088QFA2_9PEZI</name>